<evidence type="ECO:0000313" key="1">
    <source>
        <dbReference type="EMBL" id="GAH75093.1"/>
    </source>
</evidence>
<reference evidence="1" key="1">
    <citation type="journal article" date="2014" name="Front. Microbiol.">
        <title>High frequency of phylogenetically diverse reductive dehalogenase-homologous genes in deep subseafloor sedimentary metagenomes.</title>
        <authorList>
            <person name="Kawai M."/>
            <person name="Futagami T."/>
            <person name="Toyoda A."/>
            <person name="Takaki Y."/>
            <person name="Nishi S."/>
            <person name="Hori S."/>
            <person name="Arai W."/>
            <person name="Tsubouchi T."/>
            <person name="Morono Y."/>
            <person name="Uchiyama I."/>
            <person name="Ito T."/>
            <person name="Fujiyama A."/>
            <person name="Inagaki F."/>
            <person name="Takami H."/>
        </authorList>
    </citation>
    <scope>NUCLEOTIDE SEQUENCE</scope>
    <source>
        <strain evidence="1">Expedition CK06-06</strain>
    </source>
</reference>
<dbReference type="EMBL" id="BARU01026217">
    <property type="protein sequence ID" value="GAH75093.1"/>
    <property type="molecule type" value="Genomic_DNA"/>
</dbReference>
<accession>X1JZ50</accession>
<comment type="caution">
    <text evidence="1">The sequence shown here is derived from an EMBL/GenBank/DDBJ whole genome shotgun (WGS) entry which is preliminary data.</text>
</comment>
<name>X1JZ50_9ZZZZ</name>
<protein>
    <submittedName>
        <fullName evidence="1">Uncharacterized protein</fullName>
    </submittedName>
</protein>
<feature type="non-terminal residue" evidence="1">
    <location>
        <position position="147"/>
    </location>
</feature>
<proteinExistence type="predicted"/>
<organism evidence="1">
    <name type="scientific">marine sediment metagenome</name>
    <dbReference type="NCBI Taxonomy" id="412755"/>
    <lineage>
        <taxon>unclassified sequences</taxon>
        <taxon>metagenomes</taxon>
        <taxon>ecological metagenomes</taxon>
    </lineage>
</organism>
<sequence length="147" mass="15734">MGEITEKRRRDYSGLDADKASIPAGGKAVNDTFLATDTKILYFWDGVSWIDVQIVLAAKAELGFGRYVPRAVAAVDFTIVDFTVDSAWHVDGLDLSGILPAGTIAVHLRLNIINNVANTTGIIRGNATTKGENKLTAMSHVAGITCE</sequence>
<gene>
    <name evidence="1" type="ORF">S03H2_42148</name>
</gene>
<dbReference type="AlphaFoldDB" id="X1JZ50"/>